<accession>A0A438M020</accession>
<evidence type="ECO:0000256" key="1">
    <source>
        <dbReference type="SAM" id="MobiDB-lite"/>
    </source>
</evidence>
<evidence type="ECO:0000313" key="4">
    <source>
        <dbReference type="Proteomes" id="UP000284824"/>
    </source>
</evidence>
<reference evidence="3 4" key="1">
    <citation type="submission" date="2019-01" db="EMBL/GenBank/DDBJ databases">
        <title>Sequencing the genomes of 1000 actinobacteria strains.</title>
        <authorList>
            <person name="Klenk H.-P."/>
        </authorList>
    </citation>
    <scope>NUCLEOTIDE SEQUENCE [LARGE SCALE GENOMIC DNA]</scope>
    <source>
        <strain evidence="3 4">DSM 43925</strain>
    </source>
</reference>
<feature type="chain" id="PRO_5039016787" description="Secreted protein" evidence="2">
    <location>
        <begin position="23"/>
        <end position="174"/>
    </location>
</feature>
<organism evidence="3 4">
    <name type="scientific">Nonomuraea polychroma</name>
    <dbReference type="NCBI Taxonomy" id="46176"/>
    <lineage>
        <taxon>Bacteria</taxon>
        <taxon>Bacillati</taxon>
        <taxon>Actinomycetota</taxon>
        <taxon>Actinomycetes</taxon>
        <taxon>Streptosporangiales</taxon>
        <taxon>Streptosporangiaceae</taxon>
        <taxon>Nonomuraea</taxon>
    </lineage>
</organism>
<dbReference type="RefSeq" id="WP_127931417.1">
    <property type="nucleotide sequence ID" value="NZ_SAUN01000001.1"/>
</dbReference>
<keyword evidence="4" id="KW-1185">Reference proteome</keyword>
<proteinExistence type="predicted"/>
<keyword evidence="2" id="KW-0732">Signal</keyword>
<evidence type="ECO:0000256" key="2">
    <source>
        <dbReference type="SAM" id="SignalP"/>
    </source>
</evidence>
<feature type="region of interest" description="Disordered" evidence="1">
    <location>
        <begin position="133"/>
        <end position="174"/>
    </location>
</feature>
<dbReference type="Proteomes" id="UP000284824">
    <property type="component" value="Unassembled WGS sequence"/>
</dbReference>
<dbReference type="OrthoDB" id="7949713at2"/>
<dbReference type="AlphaFoldDB" id="A0A438M020"/>
<protein>
    <recommendedName>
        <fullName evidence="5">Secreted protein</fullName>
    </recommendedName>
</protein>
<dbReference type="PROSITE" id="PS51257">
    <property type="entry name" value="PROKAR_LIPOPROTEIN"/>
    <property type="match status" value="1"/>
</dbReference>
<evidence type="ECO:0008006" key="5">
    <source>
        <dbReference type="Google" id="ProtNLM"/>
    </source>
</evidence>
<gene>
    <name evidence="3" type="ORF">EDD27_1166</name>
</gene>
<name>A0A438M020_9ACTN</name>
<feature type="signal peptide" evidence="2">
    <location>
        <begin position="1"/>
        <end position="22"/>
    </location>
</feature>
<dbReference type="EMBL" id="SAUN01000001">
    <property type="protein sequence ID" value="RVX38838.1"/>
    <property type="molecule type" value="Genomic_DNA"/>
</dbReference>
<sequence>MTRILATLAAAFVGLTALTGCAQRDERHPIAIAIAATPGATAKAAAAAPKGSAAPTGDPNDAMLKLTQCLRQNGIDVPDPGSPEEKTWKYEGDQATLEKATKACEEYASQIPNPLEDPKVRDQLIQVARCMREQGFDVPDPPQENPNLNPNDPKLQAAAEKCAQQHLQGQGGAP</sequence>
<evidence type="ECO:0000313" key="3">
    <source>
        <dbReference type="EMBL" id="RVX38838.1"/>
    </source>
</evidence>
<comment type="caution">
    <text evidence="3">The sequence shown here is derived from an EMBL/GenBank/DDBJ whole genome shotgun (WGS) entry which is preliminary data.</text>
</comment>